<name>A0ACB8UKK4_9APHY</name>
<proteinExistence type="predicted"/>
<sequence>MSSNSTSELLESGQHINHLDFSPYNYLPTEWICAIFLALFSLSGLIHLGEAINSRLWFMIPTAVLGNITEVIGWSGRLWSSKNVLLLDPFLMQITTTIIAPTPLVAANFVILGEIIARLGPQYSRLSPMWYTIVFCSCDIIALVIQAVGGAKASMAVQNGRDPGPGGNIMLAGIAFQLAAITIYVALATEFILRFLHNRPVRKVTAGMSSRKYYNRGAKLMLFGLGMSSLFIFIRSVYRTIELANGWTGKIISTQVLFNVLDGAMITLATFTLNFLYPGFLLGKARTWVSQGKKGEQEEHDTLENGFDHQEEIKKKGL</sequence>
<keyword evidence="2" id="KW-1185">Reference proteome</keyword>
<protein>
    <submittedName>
        <fullName evidence="1">RTA1-domain-containing protein</fullName>
    </submittedName>
</protein>
<organism evidence="1 2">
    <name type="scientific">Irpex rosettiformis</name>
    <dbReference type="NCBI Taxonomy" id="378272"/>
    <lineage>
        <taxon>Eukaryota</taxon>
        <taxon>Fungi</taxon>
        <taxon>Dikarya</taxon>
        <taxon>Basidiomycota</taxon>
        <taxon>Agaricomycotina</taxon>
        <taxon>Agaricomycetes</taxon>
        <taxon>Polyporales</taxon>
        <taxon>Irpicaceae</taxon>
        <taxon>Irpex</taxon>
    </lineage>
</organism>
<dbReference type="Proteomes" id="UP001055072">
    <property type="component" value="Unassembled WGS sequence"/>
</dbReference>
<evidence type="ECO:0000313" key="1">
    <source>
        <dbReference type="EMBL" id="KAI0094861.1"/>
    </source>
</evidence>
<accession>A0ACB8UKK4</accession>
<comment type="caution">
    <text evidence="1">The sequence shown here is derived from an EMBL/GenBank/DDBJ whole genome shotgun (WGS) entry which is preliminary data.</text>
</comment>
<gene>
    <name evidence="1" type="ORF">BDY19DRAFT_914980</name>
</gene>
<evidence type="ECO:0000313" key="2">
    <source>
        <dbReference type="Proteomes" id="UP001055072"/>
    </source>
</evidence>
<reference evidence="1" key="1">
    <citation type="journal article" date="2021" name="Environ. Microbiol.">
        <title>Gene family expansions and transcriptome signatures uncover fungal adaptations to wood decay.</title>
        <authorList>
            <person name="Hage H."/>
            <person name="Miyauchi S."/>
            <person name="Viragh M."/>
            <person name="Drula E."/>
            <person name="Min B."/>
            <person name="Chaduli D."/>
            <person name="Navarro D."/>
            <person name="Favel A."/>
            <person name="Norest M."/>
            <person name="Lesage-Meessen L."/>
            <person name="Balint B."/>
            <person name="Merenyi Z."/>
            <person name="de Eugenio L."/>
            <person name="Morin E."/>
            <person name="Martinez A.T."/>
            <person name="Baldrian P."/>
            <person name="Stursova M."/>
            <person name="Martinez M.J."/>
            <person name="Novotny C."/>
            <person name="Magnuson J.K."/>
            <person name="Spatafora J.W."/>
            <person name="Maurice S."/>
            <person name="Pangilinan J."/>
            <person name="Andreopoulos W."/>
            <person name="LaButti K."/>
            <person name="Hundley H."/>
            <person name="Na H."/>
            <person name="Kuo A."/>
            <person name="Barry K."/>
            <person name="Lipzen A."/>
            <person name="Henrissat B."/>
            <person name="Riley R."/>
            <person name="Ahrendt S."/>
            <person name="Nagy L.G."/>
            <person name="Grigoriev I.V."/>
            <person name="Martin F."/>
            <person name="Rosso M.N."/>
        </authorList>
    </citation>
    <scope>NUCLEOTIDE SEQUENCE</scope>
    <source>
        <strain evidence="1">CBS 384.51</strain>
    </source>
</reference>
<dbReference type="EMBL" id="MU274900">
    <property type="protein sequence ID" value="KAI0094861.1"/>
    <property type="molecule type" value="Genomic_DNA"/>
</dbReference>